<evidence type="ECO:0000313" key="1">
    <source>
        <dbReference type="EMBL" id="KAG8646018.1"/>
    </source>
</evidence>
<protein>
    <submittedName>
        <fullName evidence="1">Uncharacterized protein</fullName>
    </submittedName>
</protein>
<reference evidence="2" key="1">
    <citation type="journal article" date="2016" name="Nat. Biotechnol.">
        <title>Sequencing wild and cultivated cassava and related species reveals extensive interspecific hybridization and genetic diversity.</title>
        <authorList>
            <person name="Bredeson J.V."/>
            <person name="Lyons J.B."/>
            <person name="Prochnik S.E."/>
            <person name="Wu G.A."/>
            <person name="Ha C.M."/>
            <person name="Edsinger-Gonzales E."/>
            <person name="Grimwood J."/>
            <person name="Schmutz J."/>
            <person name="Rabbi I.Y."/>
            <person name="Egesi C."/>
            <person name="Nauluvula P."/>
            <person name="Lebot V."/>
            <person name="Ndunguru J."/>
            <person name="Mkamilo G."/>
            <person name="Bart R.S."/>
            <person name="Setter T.L."/>
            <person name="Gleadow R.M."/>
            <person name="Kulakow P."/>
            <person name="Ferguson M.E."/>
            <person name="Rounsley S."/>
            <person name="Rokhsar D.S."/>
        </authorList>
    </citation>
    <scope>NUCLEOTIDE SEQUENCE [LARGE SCALE GENOMIC DNA]</scope>
    <source>
        <strain evidence="2">cv. AM560-2</strain>
    </source>
</reference>
<accession>A0ACB7H051</accession>
<organism evidence="1 2">
    <name type="scientific">Manihot esculenta</name>
    <name type="common">Cassava</name>
    <name type="synonym">Jatropha manihot</name>
    <dbReference type="NCBI Taxonomy" id="3983"/>
    <lineage>
        <taxon>Eukaryota</taxon>
        <taxon>Viridiplantae</taxon>
        <taxon>Streptophyta</taxon>
        <taxon>Embryophyta</taxon>
        <taxon>Tracheophyta</taxon>
        <taxon>Spermatophyta</taxon>
        <taxon>Magnoliopsida</taxon>
        <taxon>eudicotyledons</taxon>
        <taxon>Gunneridae</taxon>
        <taxon>Pentapetalae</taxon>
        <taxon>rosids</taxon>
        <taxon>fabids</taxon>
        <taxon>Malpighiales</taxon>
        <taxon>Euphorbiaceae</taxon>
        <taxon>Crotonoideae</taxon>
        <taxon>Manihoteae</taxon>
        <taxon>Manihot</taxon>
    </lineage>
</organism>
<evidence type="ECO:0000313" key="2">
    <source>
        <dbReference type="Proteomes" id="UP000091857"/>
    </source>
</evidence>
<keyword evidence="2" id="KW-1185">Reference proteome</keyword>
<gene>
    <name evidence="1" type="ORF">MANES_10G114432v8</name>
</gene>
<sequence length="119" mass="13189">MDWFLAIFAPASIDKCKLILMVCWALWTNRNSIVWEDKGQSPSQVSHMASRFLQNWTIAAASSLATAAAPSSNHLRSWQRPPEGWMKVNVDASTGPNLDFVGLGAIVRYSYGEFVVAKT</sequence>
<proteinExistence type="predicted"/>
<dbReference type="EMBL" id="CM004396">
    <property type="protein sequence ID" value="KAG8646018.1"/>
    <property type="molecule type" value="Genomic_DNA"/>
</dbReference>
<name>A0ACB7H051_MANES</name>
<comment type="caution">
    <text evidence="1">The sequence shown here is derived from an EMBL/GenBank/DDBJ whole genome shotgun (WGS) entry which is preliminary data.</text>
</comment>
<dbReference type="Proteomes" id="UP000091857">
    <property type="component" value="Chromosome 10"/>
</dbReference>